<evidence type="ECO:0000313" key="2">
    <source>
        <dbReference type="EMBL" id="OAA31810.1"/>
    </source>
</evidence>
<evidence type="ECO:0000259" key="1">
    <source>
        <dbReference type="PROSITE" id="PS50879"/>
    </source>
</evidence>
<dbReference type="CDD" id="cd09277">
    <property type="entry name" value="RNase_HI_bacteria_like"/>
    <property type="match status" value="1"/>
</dbReference>
<dbReference type="InterPro" id="IPR002156">
    <property type="entry name" value="RNaseH_domain"/>
</dbReference>
<dbReference type="OrthoDB" id="9811552at2"/>
<gene>
    <name evidence="2" type="ORF">AT15_02990</name>
</gene>
<protein>
    <recommendedName>
        <fullName evidence="1">RNase H type-1 domain-containing protein</fullName>
    </recommendedName>
</protein>
<dbReference type="PATRIC" id="fig|1453497.3.peg.593"/>
<evidence type="ECO:0000313" key="3">
    <source>
        <dbReference type="Proteomes" id="UP000077339"/>
    </source>
</evidence>
<keyword evidence="3" id="KW-1185">Reference proteome</keyword>
<dbReference type="PROSITE" id="PS50879">
    <property type="entry name" value="RNASE_H_1"/>
    <property type="match status" value="1"/>
</dbReference>
<comment type="caution">
    <text evidence="2">The sequence shown here is derived from an EMBL/GenBank/DDBJ whole genome shotgun (WGS) entry which is preliminary data.</text>
</comment>
<dbReference type="RefSeq" id="WP_068345424.1">
    <property type="nucleotide sequence ID" value="NZ_JFHK01000002.1"/>
</dbReference>
<sequence>MFTQDEISRIITFLESNGYTVSGYKSREYSLVIKLREIPFSISIYKNSRGDQKLVLPENISSQPREEIYRLWRQFKGIILPGYHVFVDGSYRDNRVAYGVVCLNGGEIIETFSGSFELEAGPRNIAGEIEGVLKALEWSRDKGIKEIWLHYDYEGLEKWGCGIWKAKVPYTQRYVKRVSEFAREIKIHWVKEKAHSGSLYNEIADKLARKALDKK</sequence>
<accession>A0A182C7V9</accession>
<dbReference type="Proteomes" id="UP000077339">
    <property type="component" value="Unassembled WGS sequence"/>
</dbReference>
<feature type="domain" description="RNase H type-1" evidence="1">
    <location>
        <begin position="79"/>
        <end position="213"/>
    </location>
</feature>
<dbReference type="InterPro" id="IPR036397">
    <property type="entry name" value="RNaseH_sf"/>
</dbReference>
<organism evidence="2 3">
    <name type="scientific">Kosmotoga arenicorallina S304</name>
    <dbReference type="NCBI Taxonomy" id="1453497"/>
    <lineage>
        <taxon>Bacteria</taxon>
        <taxon>Thermotogati</taxon>
        <taxon>Thermotogota</taxon>
        <taxon>Thermotogae</taxon>
        <taxon>Kosmotogales</taxon>
        <taxon>Kosmotogaceae</taxon>
        <taxon>Kosmotoga</taxon>
    </lineage>
</organism>
<dbReference type="GO" id="GO:0003676">
    <property type="term" value="F:nucleic acid binding"/>
    <property type="evidence" value="ECO:0007669"/>
    <property type="project" value="InterPro"/>
</dbReference>
<dbReference type="InterPro" id="IPR012337">
    <property type="entry name" value="RNaseH-like_sf"/>
</dbReference>
<dbReference type="STRING" id="1453497.AT15_02990"/>
<dbReference type="SUPFAM" id="SSF53098">
    <property type="entry name" value="Ribonuclease H-like"/>
    <property type="match status" value="1"/>
</dbReference>
<name>A0A182C7V9_9BACT</name>
<dbReference type="EMBL" id="JFHK01000002">
    <property type="protein sequence ID" value="OAA31810.1"/>
    <property type="molecule type" value="Genomic_DNA"/>
</dbReference>
<dbReference type="AlphaFoldDB" id="A0A182C7V9"/>
<proteinExistence type="predicted"/>
<reference evidence="2 3" key="1">
    <citation type="submission" date="2014-02" db="EMBL/GenBank/DDBJ databases">
        <title>Kosmotoga genome sequencing.</title>
        <authorList>
            <person name="Pollo S.M."/>
            <person name="Charchuk R."/>
            <person name="Nesbo C.L."/>
        </authorList>
    </citation>
    <scope>NUCLEOTIDE SEQUENCE [LARGE SCALE GENOMIC DNA]</scope>
    <source>
        <strain evidence="2 3">S304</strain>
    </source>
</reference>
<dbReference type="GO" id="GO:0004523">
    <property type="term" value="F:RNA-DNA hybrid ribonuclease activity"/>
    <property type="evidence" value="ECO:0007669"/>
    <property type="project" value="InterPro"/>
</dbReference>
<dbReference type="Pfam" id="PF00075">
    <property type="entry name" value="RNase_H"/>
    <property type="match status" value="1"/>
</dbReference>
<dbReference type="Gene3D" id="3.30.420.10">
    <property type="entry name" value="Ribonuclease H-like superfamily/Ribonuclease H"/>
    <property type="match status" value="1"/>
</dbReference>